<evidence type="ECO:0000256" key="3">
    <source>
        <dbReference type="ARBA" id="ARBA00022833"/>
    </source>
</evidence>
<gene>
    <name evidence="6" type="ORF">TWF191_010232</name>
</gene>
<dbReference type="PROSITE" id="PS51891">
    <property type="entry name" value="CENP_V_GFA"/>
    <property type="match status" value="2"/>
</dbReference>
<dbReference type="InterPro" id="IPR006913">
    <property type="entry name" value="CENP-V/GFA"/>
</dbReference>
<dbReference type="Pfam" id="PF04828">
    <property type="entry name" value="GFA"/>
    <property type="match status" value="2"/>
</dbReference>
<feature type="domain" description="CENP-V/GFA" evidence="5">
    <location>
        <begin position="24"/>
        <end position="136"/>
    </location>
</feature>
<evidence type="ECO:0000313" key="7">
    <source>
        <dbReference type="Proteomes" id="UP000483672"/>
    </source>
</evidence>
<dbReference type="AlphaFoldDB" id="A0A7C8QZK4"/>
<accession>A0A7C8QZK4</accession>
<dbReference type="EMBL" id="WIPF01000008">
    <property type="protein sequence ID" value="KAF3230346.1"/>
    <property type="molecule type" value="Genomic_DNA"/>
</dbReference>
<sequence>MLIRTRVWSMPIRMTAPNSNTIILTARCHCKSNQFTIEVPRSALPLRYALCQCDTCRHTTGNLAAGTISFPYSLGIPKPDVTNLVEYKTSENLPRYFCGTCGAHICTIEPDCWDVMTGIVDQTGDLVERLNIWSNDTGDGGLGAYFTEHKGEKVKNYCTNGREETGDIEMVTEETIRDYKNKSKIVAAAEKNEFGESNERLHCRCHCGGVDFYLTLPNPHTPGPDPNKLDKNDGFWWLAGKKYRTSICSCESCRLCSGFEINTWIYAPKANLVWNNGKPLQFNEGTLKSYESTPGTVIREFCSVCGAKVFYRAPARREPSGVLDIAPGLIVGMDSRAEEWLKWEPETGFEDDALDPEFVISINDGISKWNKEAAGTE</sequence>
<keyword evidence="2" id="KW-0479">Metal-binding</keyword>
<dbReference type="Gene3D" id="3.90.1590.10">
    <property type="entry name" value="glutathione-dependent formaldehyde- activating enzyme (gfa)"/>
    <property type="match status" value="2"/>
</dbReference>
<comment type="caution">
    <text evidence="6">The sequence shown here is derived from an EMBL/GenBank/DDBJ whole genome shotgun (WGS) entry which is preliminary data.</text>
</comment>
<dbReference type="Proteomes" id="UP000483672">
    <property type="component" value="Unassembled WGS sequence"/>
</dbReference>
<evidence type="ECO:0000256" key="1">
    <source>
        <dbReference type="ARBA" id="ARBA00005495"/>
    </source>
</evidence>
<dbReference type="PANTHER" id="PTHR33337:SF31">
    <property type="entry name" value="DUF636 DOMAIN PROTEIN (AFU_ORTHOLOGUE AFUA_2G12650)"/>
    <property type="match status" value="1"/>
</dbReference>
<feature type="domain" description="CENP-V/GFA" evidence="5">
    <location>
        <begin position="201"/>
        <end position="344"/>
    </location>
</feature>
<evidence type="ECO:0000313" key="6">
    <source>
        <dbReference type="EMBL" id="KAF3230346.1"/>
    </source>
</evidence>
<evidence type="ECO:0000256" key="4">
    <source>
        <dbReference type="ARBA" id="ARBA00023239"/>
    </source>
</evidence>
<proteinExistence type="inferred from homology"/>
<evidence type="ECO:0000259" key="5">
    <source>
        <dbReference type="PROSITE" id="PS51891"/>
    </source>
</evidence>
<reference evidence="6 7" key="1">
    <citation type="submission" date="2019-06" db="EMBL/GenBank/DDBJ databases">
        <authorList>
            <person name="Palmer J.M."/>
        </authorList>
    </citation>
    <scope>NUCLEOTIDE SEQUENCE [LARGE SCALE GENOMIC DNA]</scope>
    <source>
        <strain evidence="6 7">TWF191</strain>
    </source>
</reference>
<protein>
    <recommendedName>
        <fullName evidence="5">CENP-V/GFA domain-containing protein</fullName>
    </recommendedName>
</protein>
<dbReference type="PANTHER" id="PTHR33337">
    <property type="entry name" value="GFA DOMAIN-CONTAINING PROTEIN"/>
    <property type="match status" value="1"/>
</dbReference>
<keyword evidence="4" id="KW-0456">Lyase</keyword>
<keyword evidence="3" id="KW-0862">Zinc</keyword>
<dbReference type="SUPFAM" id="SSF51316">
    <property type="entry name" value="Mss4-like"/>
    <property type="match status" value="2"/>
</dbReference>
<organism evidence="6 7">
    <name type="scientific">Orbilia oligospora</name>
    <name type="common">Nematode-trapping fungus</name>
    <name type="synonym">Arthrobotrys oligospora</name>
    <dbReference type="NCBI Taxonomy" id="2813651"/>
    <lineage>
        <taxon>Eukaryota</taxon>
        <taxon>Fungi</taxon>
        <taxon>Dikarya</taxon>
        <taxon>Ascomycota</taxon>
        <taxon>Pezizomycotina</taxon>
        <taxon>Orbiliomycetes</taxon>
        <taxon>Orbiliales</taxon>
        <taxon>Orbiliaceae</taxon>
        <taxon>Orbilia</taxon>
    </lineage>
</organism>
<comment type="similarity">
    <text evidence="1">Belongs to the Gfa family.</text>
</comment>
<name>A0A7C8QZK4_ORBOL</name>
<dbReference type="GO" id="GO:0016846">
    <property type="term" value="F:carbon-sulfur lyase activity"/>
    <property type="evidence" value="ECO:0007669"/>
    <property type="project" value="InterPro"/>
</dbReference>
<dbReference type="InterPro" id="IPR011057">
    <property type="entry name" value="Mss4-like_sf"/>
</dbReference>
<dbReference type="GO" id="GO:0046872">
    <property type="term" value="F:metal ion binding"/>
    <property type="evidence" value="ECO:0007669"/>
    <property type="project" value="UniProtKB-KW"/>
</dbReference>
<evidence type="ECO:0000256" key="2">
    <source>
        <dbReference type="ARBA" id="ARBA00022723"/>
    </source>
</evidence>